<dbReference type="InterPro" id="IPR000914">
    <property type="entry name" value="SBP_5_dom"/>
</dbReference>
<name>A0ABW6WW77_9ACTN</name>
<sequence length="540" mass="58496">MRIRHVVAAASGALLVASLAACGGGAAASGGGEKVQGGTIVYGHEQEPPCIFGGWVQQAYISRNILDSVVTMADDGSIKPWLATAWKISDDGLTYTFTLKPGVKFTDGTALDAQAVADNFAYWEKGGNSTAKVSIDPYFKAARAIDATHLEVTLNKPYLPLLQMISQAYFGIQSPTALKRSDQLNCEDPIGSGAFKVQEWKHGQEVVLTKNPDYTSWPATAKHEGPAIVDTVRWKFLNDAVSRYSSLATGETNVIYDVPTVNWKDAKTKYDVQQYITPGKPVSIYLNTVNGIFTDKSVRQAFAYGADRKAAVEAAFHGVIPYEGNPSVSQSTPGYNASVAGAYAFDQPKANELLDQAGWTTRDAAGYRTKDGKQLAVKFTYPAGSVFTTEGATVLQILQQQWKQVGFNVTLIPETQAETFAGKYSGPKAYDAQPWYWTSPSSAILWIVWRPDTKESPNGSNSAFYNNDQLSTVIQAGNSAATTEEANAKYAEAQQIIQDNAPAVGLYTQTTSIASARNLHDVWLEKSQGEPVFADAYFTK</sequence>
<dbReference type="Pfam" id="PF00496">
    <property type="entry name" value="SBP_bac_5"/>
    <property type="match status" value="1"/>
</dbReference>
<evidence type="ECO:0000256" key="3">
    <source>
        <dbReference type="ARBA" id="ARBA00022448"/>
    </source>
</evidence>
<dbReference type="PIRSF" id="PIRSF002741">
    <property type="entry name" value="MppA"/>
    <property type="match status" value="1"/>
</dbReference>
<keyword evidence="8" id="KW-1185">Reference proteome</keyword>
<accession>A0ABW6WW77</accession>
<evidence type="ECO:0000256" key="5">
    <source>
        <dbReference type="SAM" id="SignalP"/>
    </source>
</evidence>
<dbReference type="PANTHER" id="PTHR30290">
    <property type="entry name" value="PERIPLASMIC BINDING COMPONENT OF ABC TRANSPORTER"/>
    <property type="match status" value="1"/>
</dbReference>
<comment type="caution">
    <text evidence="7">The sequence shown here is derived from an EMBL/GenBank/DDBJ whole genome shotgun (WGS) entry which is preliminary data.</text>
</comment>
<dbReference type="RefSeq" id="WP_026206296.1">
    <property type="nucleotide sequence ID" value="NZ_JBIAZU010000010.1"/>
</dbReference>
<dbReference type="Proteomes" id="UP001602245">
    <property type="component" value="Unassembled WGS sequence"/>
</dbReference>
<proteinExistence type="inferred from homology"/>
<reference evidence="7 8" key="1">
    <citation type="submission" date="2024-10" db="EMBL/GenBank/DDBJ databases">
        <title>The Natural Products Discovery Center: Release of the First 8490 Sequenced Strains for Exploring Actinobacteria Biosynthetic Diversity.</title>
        <authorList>
            <person name="Kalkreuter E."/>
            <person name="Kautsar S.A."/>
            <person name="Yang D."/>
            <person name="Bader C.D."/>
            <person name="Teijaro C.N."/>
            <person name="Fluegel L."/>
            <person name="Davis C.M."/>
            <person name="Simpson J.R."/>
            <person name="Lauterbach L."/>
            <person name="Steele A.D."/>
            <person name="Gui C."/>
            <person name="Meng S."/>
            <person name="Li G."/>
            <person name="Viehrig K."/>
            <person name="Ye F."/>
            <person name="Su P."/>
            <person name="Kiefer A.F."/>
            <person name="Nichols A."/>
            <person name="Cepeda A.J."/>
            <person name="Yan W."/>
            <person name="Fan B."/>
            <person name="Jiang Y."/>
            <person name="Adhikari A."/>
            <person name="Zheng C.-J."/>
            <person name="Schuster L."/>
            <person name="Cowan T.M."/>
            <person name="Smanski M.J."/>
            <person name="Chevrette M.G."/>
            <person name="De Carvalho L.P.S."/>
            <person name="Shen B."/>
        </authorList>
    </citation>
    <scope>NUCLEOTIDE SEQUENCE [LARGE SCALE GENOMIC DNA]</scope>
    <source>
        <strain evidence="7 8">NPDC000087</strain>
    </source>
</reference>
<dbReference type="PROSITE" id="PS51257">
    <property type="entry name" value="PROKAR_LIPOPROTEIN"/>
    <property type="match status" value="1"/>
</dbReference>
<evidence type="ECO:0000259" key="6">
    <source>
        <dbReference type="Pfam" id="PF00496"/>
    </source>
</evidence>
<dbReference type="CDD" id="cd08492">
    <property type="entry name" value="PBP2_NikA_DppA_OppA_like_15"/>
    <property type="match status" value="1"/>
</dbReference>
<dbReference type="Gene3D" id="3.40.190.10">
    <property type="entry name" value="Periplasmic binding protein-like II"/>
    <property type="match status" value="1"/>
</dbReference>
<feature type="chain" id="PRO_5045773483" evidence="5">
    <location>
        <begin position="21"/>
        <end position="540"/>
    </location>
</feature>
<feature type="domain" description="Solute-binding protein family 5" evidence="6">
    <location>
        <begin position="78"/>
        <end position="466"/>
    </location>
</feature>
<evidence type="ECO:0000313" key="8">
    <source>
        <dbReference type="Proteomes" id="UP001602245"/>
    </source>
</evidence>
<dbReference type="SUPFAM" id="SSF53850">
    <property type="entry name" value="Periplasmic binding protein-like II"/>
    <property type="match status" value="1"/>
</dbReference>
<comment type="similarity">
    <text evidence="2">Belongs to the bacterial solute-binding protein 5 family.</text>
</comment>
<dbReference type="EMBL" id="JBIAZU010000010">
    <property type="protein sequence ID" value="MFF5297081.1"/>
    <property type="molecule type" value="Genomic_DNA"/>
</dbReference>
<dbReference type="InterPro" id="IPR030678">
    <property type="entry name" value="Peptide/Ni-bd"/>
</dbReference>
<gene>
    <name evidence="7" type="ORF">ACFY35_47260</name>
</gene>
<feature type="signal peptide" evidence="5">
    <location>
        <begin position="1"/>
        <end position="20"/>
    </location>
</feature>
<evidence type="ECO:0000256" key="1">
    <source>
        <dbReference type="ARBA" id="ARBA00004196"/>
    </source>
</evidence>
<keyword evidence="3" id="KW-0813">Transport</keyword>
<dbReference type="InterPro" id="IPR039424">
    <property type="entry name" value="SBP_5"/>
</dbReference>
<evidence type="ECO:0000256" key="2">
    <source>
        <dbReference type="ARBA" id="ARBA00005695"/>
    </source>
</evidence>
<dbReference type="Gene3D" id="3.10.105.10">
    <property type="entry name" value="Dipeptide-binding Protein, Domain 3"/>
    <property type="match status" value="1"/>
</dbReference>
<organism evidence="7 8">
    <name type="scientific">Paractinoplanes globisporus</name>
    <dbReference type="NCBI Taxonomy" id="113565"/>
    <lineage>
        <taxon>Bacteria</taxon>
        <taxon>Bacillati</taxon>
        <taxon>Actinomycetota</taxon>
        <taxon>Actinomycetes</taxon>
        <taxon>Micromonosporales</taxon>
        <taxon>Micromonosporaceae</taxon>
        <taxon>Paractinoplanes</taxon>
    </lineage>
</organism>
<comment type="subcellular location">
    <subcellularLocation>
        <location evidence="1">Cell envelope</location>
    </subcellularLocation>
</comment>
<dbReference type="PANTHER" id="PTHR30290:SF10">
    <property type="entry name" value="PERIPLASMIC OLIGOPEPTIDE-BINDING PROTEIN-RELATED"/>
    <property type="match status" value="1"/>
</dbReference>
<keyword evidence="4 5" id="KW-0732">Signal</keyword>
<protein>
    <submittedName>
        <fullName evidence="7">ABC transporter substrate-binding protein</fullName>
    </submittedName>
</protein>
<evidence type="ECO:0000256" key="4">
    <source>
        <dbReference type="ARBA" id="ARBA00022729"/>
    </source>
</evidence>
<evidence type="ECO:0000313" key="7">
    <source>
        <dbReference type="EMBL" id="MFF5297081.1"/>
    </source>
</evidence>